<sequence>MAATGWIGGRLEGRRQAARAQAIHQHRVNAKKRAWMRDLARLMLVASMLILAVLAVEIGRKAVTVLNHASAPGSVSAIG</sequence>
<proteinExistence type="predicted"/>
<dbReference type="RefSeq" id="WP_126994419.1">
    <property type="nucleotide sequence ID" value="NZ_CP173190.1"/>
</dbReference>
<keyword evidence="3" id="KW-1185">Reference proteome</keyword>
<organism evidence="2 3">
    <name type="scientific">Azospirillum doebereinerae</name>
    <dbReference type="NCBI Taxonomy" id="92933"/>
    <lineage>
        <taxon>Bacteria</taxon>
        <taxon>Pseudomonadati</taxon>
        <taxon>Pseudomonadota</taxon>
        <taxon>Alphaproteobacteria</taxon>
        <taxon>Rhodospirillales</taxon>
        <taxon>Azospirillaceae</taxon>
        <taxon>Azospirillum</taxon>
    </lineage>
</organism>
<feature type="transmembrane region" description="Helical" evidence="1">
    <location>
        <begin position="39"/>
        <end position="58"/>
    </location>
</feature>
<accession>A0A433JFP0</accession>
<reference evidence="2 3" key="1">
    <citation type="submission" date="2018-12" db="EMBL/GenBank/DDBJ databases">
        <authorList>
            <person name="Yang Y."/>
        </authorList>
    </citation>
    <scope>NUCLEOTIDE SEQUENCE [LARGE SCALE GENOMIC DNA]</scope>
    <source>
        <strain evidence="2 3">GSF71</strain>
    </source>
</reference>
<dbReference type="EMBL" id="RZIJ01000001">
    <property type="protein sequence ID" value="RUQ75992.1"/>
    <property type="molecule type" value="Genomic_DNA"/>
</dbReference>
<keyword evidence="1" id="KW-1133">Transmembrane helix</keyword>
<dbReference type="OrthoDB" id="7306900at2"/>
<comment type="caution">
    <text evidence="2">The sequence shown here is derived from an EMBL/GenBank/DDBJ whole genome shotgun (WGS) entry which is preliminary data.</text>
</comment>
<evidence type="ECO:0000313" key="3">
    <source>
        <dbReference type="Proteomes" id="UP000280346"/>
    </source>
</evidence>
<dbReference type="Proteomes" id="UP000280346">
    <property type="component" value="Unassembled WGS sequence"/>
</dbReference>
<name>A0A433JFP0_9PROT</name>
<gene>
    <name evidence="2" type="ORF">EJ913_02445</name>
</gene>
<evidence type="ECO:0000256" key="1">
    <source>
        <dbReference type="SAM" id="Phobius"/>
    </source>
</evidence>
<keyword evidence="1" id="KW-0472">Membrane</keyword>
<keyword evidence="1" id="KW-0812">Transmembrane</keyword>
<dbReference type="AlphaFoldDB" id="A0A433JFP0"/>
<protein>
    <submittedName>
        <fullName evidence="2">Uncharacterized protein</fullName>
    </submittedName>
</protein>
<evidence type="ECO:0000313" key="2">
    <source>
        <dbReference type="EMBL" id="RUQ75992.1"/>
    </source>
</evidence>